<feature type="domain" description="Phosphatidic acid phosphatase type 2/haloperoxidase" evidence="3">
    <location>
        <begin position="136"/>
        <end position="269"/>
    </location>
</feature>
<dbReference type="InterPro" id="IPR036938">
    <property type="entry name" value="PAP2/HPO_sf"/>
</dbReference>
<keyword evidence="2" id="KW-1133">Transmembrane helix</keyword>
<keyword evidence="2" id="KW-0812">Transmembrane</keyword>
<keyword evidence="2" id="KW-0472">Membrane</keyword>
<proteinExistence type="predicted"/>
<organism evidence="4 5">
    <name type="scientific">Streptomyces tropicalis</name>
    <dbReference type="NCBI Taxonomy" id="3034234"/>
    <lineage>
        <taxon>Bacteria</taxon>
        <taxon>Bacillati</taxon>
        <taxon>Actinomycetota</taxon>
        <taxon>Actinomycetes</taxon>
        <taxon>Kitasatosporales</taxon>
        <taxon>Streptomycetaceae</taxon>
        <taxon>Streptomyces</taxon>
    </lineage>
</organism>
<dbReference type="SUPFAM" id="SSF48317">
    <property type="entry name" value="Acid phosphatase/Vanadium-dependent haloperoxidase"/>
    <property type="match status" value="1"/>
</dbReference>
<accession>A0ABT6ADH4</accession>
<dbReference type="CDD" id="cd03392">
    <property type="entry name" value="PAP2_like_2"/>
    <property type="match status" value="1"/>
</dbReference>
<dbReference type="InterPro" id="IPR000326">
    <property type="entry name" value="PAP2/HPO"/>
</dbReference>
<comment type="caution">
    <text evidence="4">The sequence shown here is derived from an EMBL/GenBank/DDBJ whole genome shotgun (WGS) entry which is preliminary data.</text>
</comment>
<gene>
    <name evidence="4" type="ORF">P3H78_29670</name>
</gene>
<keyword evidence="5" id="KW-1185">Reference proteome</keyword>
<feature type="region of interest" description="Disordered" evidence="1">
    <location>
        <begin position="1"/>
        <end position="71"/>
    </location>
</feature>
<dbReference type="EMBL" id="JARJBB010000027">
    <property type="protein sequence ID" value="MDF3302708.1"/>
    <property type="molecule type" value="Genomic_DNA"/>
</dbReference>
<evidence type="ECO:0000259" key="3">
    <source>
        <dbReference type="SMART" id="SM00014"/>
    </source>
</evidence>
<evidence type="ECO:0000256" key="2">
    <source>
        <dbReference type="SAM" id="Phobius"/>
    </source>
</evidence>
<sequence>MRDTPRPQGTVGDTGARPPQLRPGRALAHNTGASGSGSPHRSDRRPPQTPRGARQSDQDGRPGTSPPVPGRPTFLRSRALLLLGLPAALFALITWQVVANGPLLRTDRAVSRSLLHPDRFSERLADLGNVQIAVPVLVLVLGYAALRDRAGGADRWWLPPAAAAVTMAAVPAWVLPLKDWTARHGTSAVPPGVGYFPSGHTATAAVAYGATALLLLPGLRTVGARRAVVAGCAVLVLAVSYGLVRRGYHWPLDVVAAWCLGVLLLAPLFLLSRRMPRRGPGAPPRA</sequence>
<feature type="transmembrane region" description="Helical" evidence="2">
    <location>
        <begin position="195"/>
        <end position="215"/>
    </location>
</feature>
<dbReference type="Proteomes" id="UP001221150">
    <property type="component" value="Unassembled WGS sequence"/>
</dbReference>
<dbReference type="SMART" id="SM00014">
    <property type="entry name" value="acidPPc"/>
    <property type="match status" value="1"/>
</dbReference>
<feature type="transmembrane region" description="Helical" evidence="2">
    <location>
        <begin position="127"/>
        <end position="144"/>
    </location>
</feature>
<feature type="transmembrane region" description="Helical" evidence="2">
    <location>
        <begin position="227"/>
        <end position="244"/>
    </location>
</feature>
<feature type="transmembrane region" description="Helical" evidence="2">
    <location>
        <begin position="79"/>
        <end position="98"/>
    </location>
</feature>
<protein>
    <submittedName>
        <fullName evidence="4">Phosphatase PAP2 family protein</fullName>
    </submittedName>
</protein>
<name>A0ABT6ADH4_9ACTN</name>
<dbReference type="Gene3D" id="1.20.144.10">
    <property type="entry name" value="Phosphatidic acid phosphatase type 2/haloperoxidase"/>
    <property type="match status" value="1"/>
</dbReference>
<evidence type="ECO:0000313" key="4">
    <source>
        <dbReference type="EMBL" id="MDF3302708.1"/>
    </source>
</evidence>
<evidence type="ECO:0000256" key="1">
    <source>
        <dbReference type="SAM" id="MobiDB-lite"/>
    </source>
</evidence>
<feature type="transmembrane region" description="Helical" evidence="2">
    <location>
        <begin position="250"/>
        <end position="271"/>
    </location>
</feature>
<evidence type="ECO:0000313" key="5">
    <source>
        <dbReference type="Proteomes" id="UP001221150"/>
    </source>
</evidence>
<reference evidence="4 5" key="1">
    <citation type="submission" date="2023-03" db="EMBL/GenBank/DDBJ databases">
        <title>Draft genome sequence of Streptomyces sp. K1PA1 isolated from peat swamp forest in Thailand.</title>
        <authorList>
            <person name="Klaysubun C."/>
            <person name="Duangmal K."/>
        </authorList>
    </citation>
    <scope>NUCLEOTIDE SEQUENCE [LARGE SCALE GENOMIC DNA]</scope>
    <source>
        <strain evidence="4 5">K1PA1</strain>
    </source>
</reference>
<dbReference type="Pfam" id="PF01569">
    <property type="entry name" value="PAP2"/>
    <property type="match status" value="1"/>
</dbReference>
<feature type="transmembrane region" description="Helical" evidence="2">
    <location>
        <begin position="156"/>
        <end position="175"/>
    </location>
</feature>